<protein>
    <submittedName>
        <fullName evidence="2">Uncharacterized protein</fullName>
    </submittedName>
</protein>
<keyword evidence="3" id="KW-1185">Reference proteome</keyword>
<dbReference type="EMBL" id="WWBZ02000062">
    <property type="protein sequence ID" value="KAF4303363.1"/>
    <property type="molecule type" value="Genomic_DNA"/>
</dbReference>
<dbReference type="Pfam" id="PF12223">
    <property type="entry name" value="DUF3602"/>
    <property type="match status" value="1"/>
</dbReference>
<dbReference type="Proteomes" id="UP000572817">
    <property type="component" value="Unassembled WGS sequence"/>
</dbReference>
<dbReference type="PANTHER" id="PTHR34693:SF2">
    <property type="entry name" value="DUF3602 DOMAIN-CONTAINING PROTEIN"/>
    <property type="match status" value="1"/>
</dbReference>
<evidence type="ECO:0000313" key="3">
    <source>
        <dbReference type="Proteomes" id="UP000572817"/>
    </source>
</evidence>
<organism evidence="2 3">
    <name type="scientific">Botryosphaeria dothidea</name>
    <dbReference type="NCBI Taxonomy" id="55169"/>
    <lineage>
        <taxon>Eukaryota</taxon>
        <taxon>Fungi</taxon>
        <taxon>Dikarya</taxon>
        <taxon>Ascomycota</taxon>
        <taxon>Pezizomycotina</taxon>
        <taxon>Dothideomycetes</taxon>
        <taxon>Dothideomycetes incertae sedis</taxon>
        <taxon>Botryosphaeriales</taxon>
        <taxon>Botryosphaeriaceae</taxon>
        <taxon>Botryosphaeria</taxon>
    </lineage>
</organism>
<evidence type="ECO:0000256" key="1">
    <source>
        <dbReference type="SAM" id="MobiDB-lite"/>
    </source>
</evidence>
<dbReference type="InterPro" id="IPR022024">
    <property type="entry name" value="DUF3602"/>
</dbReference>
<comment type="caution">
    <text evidence="2">The sequence shown here is derived from an EMBL/GenBank/DDBJ whole genome shotgun (WGS) entry which is preliminary data.</text>
</comment>
<feature type="region of interest" description="Disordered" evidence="1">
    <location>
        <begin position="8"/>
        <end position="40"/>
    </location>
</feature>
<proteinExistence type="predicted"/>
<dbReference type="OrthoDB" id="3941718at2759"/>
<name>A0A8H4IQD6_9PEZI</name>
<accession>A0A8H4IQD6</accession>
<sequence>MAIAFAFAPPTNIRPSTSSSTSSSSSLLTTSTTSAMPTAHRPVYIRSGIGGAGNWHKACSIPSSPTPAHNDSSPVPLLQYHSRTQQQTHIKSGIGGAGNVHAISPASALAYEEELARSRRAVLERANAGPSSFHVGIGGAGNFRAKARRGERVIRGQRSTGHLGLGMKRSEGDLRVEASAVGAVLPRAVGKERERRVSWGEGNVEEYEVEEGDWEKECVYYSNEPLPYGALDVLRRRLERAFSRGGREVLATPGEKGRAVQLGGDDGQERRVLRSHRSTWRF</sequence>
<reference evidence="2" key="1">
    <citation type="submission" date="2020-04" db="EMBL/GenBank/DDBJ databases">
        <title>Genome Assembly and Annotation of Botryosphaeria dothidea sdau 11-99, a Latent Pathogen of Apple Fruit Ring Rot in China.</title>
        <authorList>
            <person name="Yu C."/>
            <person name="Diao Y."/>
            <person name="Lu Q."/>
            <person name="Zhao J."/>
            <person name="Cui S."/>
            <person name="Peng C."/>
            <person name="He B."/>
            <person name="Liu H."/>
        </authorList>
    </citation>
    <scope>NUCLEOTIDE SEQUENCE [LARGE SCALE GENOMIC DNA]</scope>
    <source>
        <strain evidence="2">Sdau11-99</strain>
    </source>
</reference>
<dbReference type="PANTHER" id="PTHR34693">
    <property type="entry name" value="PROTEIN PAR32"/>
    <property type="match status" value="1"/>
</dbReference>
<evidence type="ECO:0000313" key="2">
    <source>
        <dbReference type="EMBL" id="KAF4303363.1"/>
    </source>
</evidence>
<dbReference type="InterPro" id="IPR053203">
    <property type="entry name" value="Cisplatin_resist-associated"/>
</dbReference>
<feature type="compositionally biased region" description="Low complexity" evidence="1">
    <location>
        <begin position="16"/>
        <end position="34"/>
    </location>
</feature>
<dbReference type="AlphaFoldDB" id="A0A8H4IQD6"/>
<gene>
    <name evidence="2" type="ORF">GTA08_BOTSDO09195</name>
</gene>